<accession>A0ABP5VAG6</accession>
<organism evidence="1 2">
    <name type="scientific">Streptomyces glaucosporus</name>
    <dbReference type="NCBI Taxonomy" id="284044"/>
    <lineage>
        <taxon>Bacteria</taxon>
        <taxon>Bacillati</taxon>
        <taxon>Actinomycetota</taxon>
        <taxon>Actinomycetes</taxon>
        <taxon>Kitasatosporales</taxon>
        <taxon>Streptomycetaceae</taxon>
        <taxon>Streptomyces</taxon>
    </lineage>
</organism>
<evidence type="ECO:0000313" key="2">
    <source>
        <dbReference type="Proteomes" id="UP001500058"/>
    </source>
</evidence>
<dbReference type="EMBL" id="BAAATJ010000009">
    <property type="protein sequence ID" value="GAA2397882.1"/>
    <property type="molecule type" value="Genomic_DNA"/>
</dbReference>
<dbReference type="Proteomes" id="UP001500058">
    <property type="component" value="Unassembled WGS sequence"/>
</dbReference>
<comment type="caution">
    <text evidence="1">The sequence shown here is derived from an EMBL/GenBank/DDBJ whole genome shotgun (WGS) entry which is preliminary data.</text>
</comment>
<gene>
    <name evidence="1" type="ORF">GCM10010420_24960</name>
</gene>
<protein>
    <submittedName>
        <fullName evidence="1">Uncharacterized protein</fullName>
    </submittedName>
</protein>
<reference evidence="2" key="1">
    <citation type="journal article" date="2019" name="Int. J. Syst. Evol. Microbiol.">
        <title>The Global Catalogue of Microorganisms (GCM) 10K type strain sequencing project: providing services to taxonomists for standard genome sequencing and annotation.</title>
        <authorList>
            <consortium name="The Broad Institute Genomics Platform"/>
            <consortium name="The Broad Institute Genome Sequencing Center for Infectious Disease"/>
            <person name="Wu L."/>
            <person name="Ma J."/>
        </authorList>
    </citation>
    <scope>NUCLEOTIDE SEQUENCE [LARGE SCALE GENOMIC DNA]</scope>
    <source>
        <strain evidence="2">JCM 6921</strain>
    </source>
</reference>
<name>A0ABP5VAG6_9ACTN</name>
<keyword evidence="2" id="KW-1185">Reference proteome</keyword>
<dbReference type="RefSeq" id="WP_344631024.1">
    <property type="nucleotide sequence ID" value="NZ_BAAATJ010000009.1"/>
</dbReference>
<proteinExistence type="predicted"/>
<evidence type="ECO:0000313" key="1">
    <source>
        <dbReference type="EMBL" id="GAA2397882.1"/>
    </source>
</evidence>
<sequence>MSRRDNGGVWTNAIQTAEWLGEPRSRVRAFAFHLRMEGKLPDAWDYDETVRPKTALDRQWIYDNWEEWAAAWTAWRGRVSGR</sequence>